<evidence type="ECO:0000313" key="1">
    <source>
        <dbReference type="EMBL" id="AIC29987.1"/>
    </source>
</evidence>
<accession>A0A060I7Z3</accession>
<dbReference type="EMBL" id="CP006988">
    <property type="protein sequence ID" value="AIC29987.1"/>
    <property type="molecule type" value="Genomic_DNA"/>
</dbReference>
<proteinExistence type="predicted"/>
<geneLocation type="plasmid" evidence="1 2">
    <name>pRetIE4771b</name>
</geneLocation>
<reference evidence="1 2" key="1">
    <citation type="submission" date="2013-12" db="EMBL/GenBank/DDBJ databases">
        <title>Complete genome sequence of Rhizobium etli bv. mimosae IE4771.</title>
        <authorList>
            <person name="Bustos P."/>
            <person name="Santamaria R.I."/>
            <person name="Lozano L."/>
            <person name="Ormeno-Orrillo E."/>
            <person name="Rogel M.A."/>
            <person name="Romero D."/>
            <person name="Cevallos M.A."/>
            <person name="Martinez-Romero E."/>
            <person name="Gonzalez V."/>
        </authorList>
    </citation>
    <scope>NUCLEOTIDE SEQUENCE [LARGE SCALE GENOMIC DNA]</scope>
    <source>
        <strain evidence="1 2">IE4771</strain>
        <plasmid evidence="2">Plasmid pRetIE4771b</plasmid>
    </source>
</reference>
<protein>
    <submittedName>
        <fullName evidence="1">Uncharacterized protein</fullName>
    </submittedName>
</protein>
<keyword evidence="1" id="KW-0614">Plasmid</keyword>
<sequence length="109" mass="11918">MTVPPAFSSKRDVAVLSMHRHSLITCQTRNHTRSNHRNVGIESFTVGLLEGAAVACVRPPLAAVVDGLRRELEWLDVARDKRRHGIRPISLLQATRTTSSGLVAVTLVA</sequence>
<organism evidence="1 2">
    <name type="scientific">Rhizobium etli bv. mimosae str. IE4771</name>
    <dbReference type="NCBI Taxonomy" id="1432050"/>
    <lineage>
        <taxon>Bacteria</taxon>
        <taxon>Pseudomonadati</taxon>
        <taxon>Pseudomonadota</taxon>
        <taxon>Alphaproteobacteria</taxon>
        <taxon>Hyphomicrobiales</taxon>
        <taxon>Rhizobiaceae</taxon>
        <taxon>Rhizobium/Agrobacterium group</taxon>
        <taxon>Rhizobium</taxon>
    </lineage>
</organism>
<dbReference type="AlphaFoldDB" id="A0A060I7Z3"/>
<dbReference type="Proteomes" id="UP000027180">
    <property type="component" value="Plasmid pRetIE4771b"/>
</dbReference>
<name>A0A060I7Z3_RHIET</name>
<gene>
    <name evidence="1" type="ORF">IE4771_PB00258</name>
</gene>
<evidence type="ECO:0000313" key="2">
    <source>
        <dbReference type="Proteomes" id="UP000027180"/>
    </source>
</evidence>
<dbReference type="HOGENOM" id="CLU_2181782_0_0_5"/>
<dbReference type="KEGG" id="rei:IE4771_PB00258"/>